<evidence type="ECO:0000313" key="1">
    <source>
        <dbReference type="EMBL" id="AXO12863.1"/>
    </source>
</evidence>
<gene>
    <name evidence="1" type="ORF">DY252_00255</name>
</gene>
<dbReference type="Proteomes" id="UP000256971">
    <property type="component" value="Chromosome"/>
</dbReference>
<name>A0ABM6XTJ3_9PROT</name>
<dbReference type="RefSeq" id="WP_064788076.1">
    <property type="nucleotide sequence ID" value="NZ_CP031555.1"/>
</dbReference>
<dbReference type="InterPro" id="IPR009241">
    <property type="entry name" value="HigB-like"/>
</dbReference>
<evidence type="ECO:0000313" key="2">
    <source>
        <dbReference type="Proteomes" id="UP000256971"/>
    </source>
</evidence>
<dbReference type="EMBL" id="CP031555">
    <property type="protein sequence ID" value="AXO12863.1"/>
    <property type="molecule type" value="Genomic_DNA"/>
</dbReference>
<dbReference type="Pfam" id="PF05973">
    <property type="entry name" value="Gp49"/>
    <property type="match status" value="1"/>
</dbReference>
<keyword evidence="2" id="KW-1185">Reference proteome</keyword>
<protein>
    <submittedName>
        <fullName evidence="1">Type II toxin-antitoxin system RelE/ParE family toxin</fullName>
    </submittedName>
</protein>
<organism evidence="1 2">
    <name type="scientific">Thalassospira indica</name>
    <dbReference type="NCBI Taxonomy" id="1891279"/>
    <lineage>
        <taxon>Bacteria</taxon>
        <taxon>Pseudomonadati</taxon>
        <taxon>Pseudomonadota</taxon>
        <taxon>Alphaproteobacteria</taxon>
        <taxon>Rhodospirillales</taxon>
        <taxon>Thalassospiraceae</taxon>
        <taxon>Thalassospira</taxon>
    </lineage>
</organism>
<proteinExistence type="predicted"/>
<reference evidence="1 2" key="1">
    <citation type="submission" date="2018-08" db="EMBL/GenBank/DDBJ databases">
        <title>Complete genome sequence of type strain Thalassospira indica MCCC 1A01103T, isolated from isolated from deep seawater of the Indian Ocean.</title>
        <authorList>
            <person name="Liu Y."/>
        </authorList>
    </citation>
    <scope>NUCLEOTIDE SEQUENCE [LARGE SCALE GENOMIC DNA]</scope>
    <source>
        <strain evidence="1 2">PB8BT</strain>
    </source>
</reference>
<sequence length="112" mass="12849">MKRIEAHFSRTQGEIEPVREFLKQLDQPDRKSVGEDIATVEYGWPLGMPTCRPLGNRLWEALSNISSKRIVRVILCIANQSVLLLHALTKKTQKTPPEDMNLALLRNKELEK</sequence>
<accession>A0ABM6XTJ3</accession>